<sequence length="103" mass="11007">MGFICLRVMLPVGLTCLGFRISGFGIASFSSYSQVDFTCLGTRAPGSFACLGIRTSSLGAVSFSLYSQPISFSGGFHLPSWNQASGFGHFIVFSGGFYSSFWN</sequence>
<accession>A0ACA9KKL2</accession>
<gene>
    <name evidence="1" type="ORF">RPERSI_LOCUS768</name>
</gene>
<evidence type="ECO:0000313" key="1">
    <source>
        <dbReference type="EMBL" id="CAG8475817.1"/>
    </source>
</evidence>
<evidence type="ECO:0000313" key="2">
    <source>
        <dbReference type="Proteomes" id="UP000789920"/>
    </source>
</evidence>
<reference evidence="1" key="1">
    <citation type="submission" date="2021-06" db="EMBL/GenBank/DDBJ databases">
        <authorList>
            <person name="Kallberg Y."/>
            <person name="Tangrot J."/>
            <person name="Rosling A."/>
        </authorList>
    </citation>
    <scope>NUCLEOTIDE SEQUENCE</scope>
    <source>
        <strain evidence="1">MA461A</strain>
    </source>
</reference>
<organism evidence="1 2">
    <name type="scientific">Racocetra persica</name>
    <dbReference type="NCBI Taxonomy" id="160502"/>
    <lineage>
        <taxon>Eukaryota</taxon>
        <taxon>Fungi</taxon>
        <taxon>Fungi incertae sedis</taxon>
        <taxon>Mucoromycota</taxon>
        <taxon>Glomeromycotina</taxon>
        <taxon>Glomeromycetes</taxon>
        <taxon>Diversisporales</taxon>
        <taxon>Gigasporaceae</taxon>
        <taxon>Racocetra</taxon>
    </lineage>
</organism>
<comment type="caution">
    <text evidence="1">The sequence shown here is derived from an EMBL/GenBank/DDBJ whole genome shotgun (WGS) entry which is preliminary data.</text>
</comment>
<dbReference type="EMBL" id="CAJVQC010000621">
    <property type="protein sequence ID" value="CAG8475817.1"/>
    <property type="molecule type" value="Genomic_DNA"/>
</dbReference>
<dbReference type="Proteomes" id="UP000789920">
    <property type="component" value="Unassembled WGS sequence"/>
</dbReference>
<keyword evidence="2" id="KW-1185">Reference proteome</keyword>
<protein>
    <submittedName>
        <fullName evidence="1">2982_t:CDS:1</fullName>
    </submittedName>
</protein>
<proteinExistence type="predicted"/>
<name>A0ACA9KKL2_9GLOM</name>